<sequence>MRNVHDYSGDYENERELYLKADAMLRFLDKWECEHGEIAECVVRLAEKFRERNFWGSADVKAIRKWISDLRNIGYLFPPRVNRDFYEIPGNETVFGHNCRRVNVEFEEHNEEMMSKKSMEKLNALGEIADWCAEANHTDLFNKMPSPSQLANLHANNEVLKNLSDSALIITNNYPWNHTIGLLQRMYQPYFGFTIFCGTWFPDEYSNEHFPPMISPFNYINLSKEEMHEGYFAYYCLAKVKDMRLGHVKGYVAAVKSLALFEETYKYDPSVQTVWRHFKEGLRKKNETRNASDVLLDRDGWSISDL</sequence>
<dbReference type="InterPro" id="IPR005049">
    <property type="entry name" value="STL-like"/>
</dbReference>
<evidence type="ECO:0000313" key="1">
    <source>
        <dbReference type="EMBL" id="RCN48275.1"/>
    </source>
</evidence>
<reference evidence="1 2" key="1">
    <citation type="submission" date="2014-10" db="EMBL/GenBank/DDBJ databases">
        <title>Draft genome of the hookworm Ancylostoma caninum.</title>
        <authorList>
            <person name="Mitreva M."/>
        </authorList>
    </citation>
    <scope>NUCLEOTIDE SEQUENCE [LARGE SCALE GENOMIC DNA]</scope>
    <source>
        <strain evidence="1 2">Baltimore</strain>
    </source>
</reference>
<gene>
    <name evidence="1" type="ORF">ANCCAN_05690</name>
</gene>
<accession>A0A368GZ36</accession>
<dbReference type="Proteomes" id="UP000252519">
    <property type="component" value="Unassembled WGS sequence"/>
</dbReference>
<name>A0A368GZ36_ANCCA</name>
<evidence type="ECO:0000313" key="2">
    <source>
        <dbReference type="Proteomes" id="UP000252519"/>
    </source>
</evidence>
<proteinExistence type="predicted"/>
<protein>
    <submittedName>
        <fullName evidence="1">Uncharacterized protein</fullName>
    </submittedName>
</protein>
<dbReference type="AlphaFoldDB" id="A0A368GZ36"/>
<dbReference type="STRING" id="29170.A0A368GZ36"/>
<keyword evidence="2" id="KW-1185">Reference proteome</keyword>
<organism evidence="1 2">
    <name type="scientific">Ancylostoma caninum</name>
    <name type="common">Dog hookworm</name>
    <dbReference type="NCBI Taxonomy" id="29170"/>
    <lineage>
        <taxon>Eukaryota</taxon>
        <taxon>Metazoa</taxon>
        <taxon>Ecdysozoa</taxon>
        <taxon>Nematoda</taxon>
        <taxon>Chromadorea</taxon>
        <taxon>Rhabditida</taxon>
        <taxon>Rhabditina</taxon>
        <taxon>Rhabditomorpha</taxon>
        <taxon>Strongyloidea</taxon>
        <taxon>Ancylostomatidae</taxon>
        <taxon>Ancylostomatinae</taxon>
        <taxon>Ancylostoma</taxon>
    </lineage>
</organism>
<dbReference type="EMBL" id="JOJR01000049">
    <property type="protein sequence ID" value="RCN48275.1"/>
    <property type="molecule type" value="Genomic_DNA"/>
</dbReference>
<comment type="caution">
    <text evidence="1">The sequence shown here is derived from an EMBL/GenBank/DDBJ whole genome shotgun (WGS) entry which is preliminary data.</text>
</comment>
<dbReference type="OrthoDB" id="5948173at2759"/>
<dbReference type="Pfam" id="PF03385">
    <property type="entry name" value="STELLO"/>
    <property type="match status" value="1"/>
</dbReference>
<dbReference type="PANTHER" id="PTHR31362">
    <property type="entry name" value="GLYCOSYLTRANSFERASE STELLO1-RELATED"/>
    <property type="match status" value="1"/>
</dbReference>
<dbReference type="PANTHER" id="PTHR31362:SF0">
    <property type="entry name" value="EXOSTOSIN DOMAIN-CONTAINING PROTEIN-RELATED"/>
    <property type="match status" value="1"/>
</dbReference>